<feature type="domain" description="F-box" evidence="1">
    <location>
        <begin position="33"/>
        <end position="73"/>
    </location>
</feature>
<gene>
    <name evidence="2" type="ORF">M431DRAFT_516811</name>
</gene>
<organism evidence="2 3">
    <name type="scientific">Trichoderma harzianum CBS 226.95</name>
    <dbReference type="NCBI Taxonomy" id="983964"/>
    <lineage>
        <taxon>Eukaryota</taxon>
        <taxon>Fungi</taxon>
        <taxon>Dikarya</taxon>
        <taxon>Ascomycota</taxon>
        <taxon>Pezizomycotina</taxon>
        <taxon>Sordariomycetes</taxon>
        <taxon>Hypocreomycetidae</taxon>
        <taxon>Hypocreales</taxon>
        <taxon>Hypocreaceae</taxon>
        <taxon>Trichoderma</taxon>
    </lineage>
</organism>
<dbReference type="EMBL" id="KZ679676">
    <property type="protein sequence ID" value="PTB59728.1"/>
    <property type="molecule type" value="Genomic_DNA"/>
</dbReference>
<evidence type="ECO:0000313" key="2">
    <source>
        <dbReference type="EMBL" id="PTB59728.1"/>
    </source>
</evidence>
<dbReference type="RefSeq" id="XP_024779405.1">
    <property type="nucleotide sequence ID" value="XM_024920316.1"/>
</dbReference>
<proteinExistence type="predicted"/>
<accession>A0A2T4ARZ9</accession>
<dbReference type="Pfam" id="PF12937">
    <property type="entry name" value="F-box-like"/>
    <property type="match status" value="1"/>
</dbReference>
<dbReference type="AlphaFoldDB" id="A0A2T4ARZ9"/>
<sequence>MLSPYDVFFLSCIFRRTPPPLPPPLPPLLPLLLNLPPEILLLIASQLSSSPESLVALSLTCKPLFYFIDRDALKLCDQSQKHLLLLLEKDLGDRFFYCPFCQKLHRFSQPWDNVNLFRYSCQRYQYRNTFKPNNASSYELSYFHARLVMNRHFYGPTKGLPLEGIVFSATANNEPGEPFWQETPSARIIDDELFLCITHTLEGRGTTLRDIIDSGWSGICKHLTRDRFRSMPELLEPGEYESNELLLFEDCHNGPGSCNVCLTDYTTTVERGEVHEKIRDRFGQVSLGPLIDGWSITITAYHQVGQCRDPEDWKWARFIEFYRILCQGPFKERYMALHPLGAIKERWETEGVVSLTKEY</sequence>
<evidence type="ECO:0000259" key="1">
    <source>
        <dbReference type="Pfam" id="PF12937"/>
    </source>
</evidence>
<dbReference type="Proteomes" id="UP000241690">
    <property type="component" value="Unassembled WGS sequence"/>
</dbReference>
<keyword evidence="3" id="KW-1185">Reference proteome</keyword>
<dbReference type="SUPFAM" id="SSF81383">
    <property type="entry name" value="F-box domain"/>
    <property type="match status" value="1"/>
</dbReference>
<reference evidence="2 3" key="1">
    <citation type="submission" date="2016-07" db="EMBL/GenBank/DDBJ databases">
        <title>Multiple horizontal gene transfer events from other fungi enriched the ability of initially mycotrophic Trichoderma (Ascomycota) to feed on dead plant biomass.</title>
        <authorList>
            <consortium name="DOE Joint Genome Institute"/>
            <person name="Aerts A."/>
            <person name="Atanasova L."/>
            <person name="Chenthamara K."/>
            <person name="Zhang J."/>
            <person name="Grujic M."/>
            <person name="Henrissat B."/>
            <person name="Kuo A."/>
            <person name="Salamov A."/>
            <person name="Lipzen A."/>
            <person name="Labutti K."/>
            <person name="Barry K."/>
            <person name="Miao Y."/>
            <person name="Rahimi M.J."/>
            <person name="Shen Q."/>
            <person name="Grigoriev I.V."/>
            <person name="Kubicek C.P."/>
            <person name="Druzhinina I.S."/>
        </authorList>
    </citation>
    <scope>NUCLEOTIDE SEQUENCE [LARGE SCALE GENOMIC DNA]</scope>
    <source>
        <strain evidence="2 3">CBS 226.95</strain>
    </source>
</reference>
<dbReference type="STRING" id="983964.A0A2T4ARZ9"/>
<dbReference type="InterPro" id="IPR036047">
    <property type="entry name" value="F-box-like_dom_sf"/>
</dbReference>
<protein>
    <recommendedName>
        <fullName evidence="1">F-box domain-containing protein</fullName>
    </recommendedName>
</protein>
<name>A0A2T4ARZ9_TRIHA</name>
<evidence type="ECO:0000313" key="3">
    <source>
        <dbReference type="Proteomes" id="UP000241690"/>
    </source>
</evidence>
<dbReference type="InterPro" id="IPR001810">
    <property type="entry name" value="F-box_dom"/>
</dbReference>
<dbReference type="GeneID" id="36628885"/>